<keyword evidence="7 8" id="KW-0009">Actin-binding</keyword>
<feature type="binding site" evidence="8">
    <location>
        <begin position="163"/>
        <end position="170"/>
    </location>
    <ligand>
        <name>ATP</name>
        <dbReference type="ChEBI" id="CHEBI:30616"/>
    </ligand>
</feature>
<dbReference type="Gene3D" id="3.40.850.10">
    <property type="entry name" value="Kinesin motor domain"/>
    <property type="match status" value="1"/>
</dbReference>
<feature type="domain" description="Myosin motor" evidence="11">
    <location>
        <begin position="69"/>
        <end position="780"/>
    </location>
</feature>
<evidence type="ECO:0000259" key="11">
    <source>
        <dbReference type="PROSITE" id="PS51456"/>
    </source>
</evidence>
<gene>
    <name evidence="13" type="primary">LOC101894659</name>
</gene>
<dbReference type="SMART" id="SM00015">
    <property type="entry name" value="IQ"/>
    <property type="match status" value="6"/>
</dbReference>
<keyword evidence="12" id="KW-1185">Reference proteome</keyword>
<dbReference type="Pfam" id="PF00063">
    <property type="entry name" value="Myosin_head"/>
    <property type="match status" value="1"/>
</dbReference>
<feature type="coiled-coil region" evidence="9">
    <location>
        <begin position="932"/>
        <end position="1106"/>
    </location>
</feature>
<dbReference type="SMART" id="SM00242">
    <property type="entry name" value="MYSc"/>
    <property type="match status" value="1"/>
</dbReference>
<dbReference type="InterPro" id="IPR001609">
    <property type="entry name" value="Myosin_head_motor_dom-like"/>
</dbReference>
<dbReference type="CDD" id="cd15470">
    <property type="entry name" value="Myo5_CBD"/>
    <property type="match status" value="1"/>
</dbReference>
<dbReference type="PROSITE" id="PS51456">
    <property type="entry name" value="MYOSIN_MOTOR"/>
    <property type="match status" value="1"/>
</dbReference>
<name>A0ABM3VMW8_MUSDO</name>
<dbReference type="PRINTS" id="PR00193">
    <property type="entry name" value="MYOSINHEAVY"/>
</dbReference>
<dbReference type="PANTHER" id="PTHR13140:SF706">
    <property type="entry name" value="DILUTE CLASS UNCONVENTIONAL MYOSIN, ISOFORM C"/>
    <property type="match status" value="1"/>
</dbReference>
<dbReference type="Gene3D" id="1.20.120.720">
    <property type="entry name" value="Myosin VI head, motor domain, U50 subdomain"/>
    <property type="match status" value="1"/>
</dbReference>
<dbReference type="InterPro" id="IPR036103">
    <property type="entry name" value="MYSc_Myo5"/>
</dbReference>
<dbReference type="InterPro" id="IPR036961">
    <property type="entry name" value="Kinesin_motor_dom_sf"/>
</dbReference>
<dbReference type="CDD" id="cd01380">
    <property type="entry name" value="MYSc_Myo5"/>
    <property type="match status" value="1"/>
</dbReference>
<dbReference type="Gene3D" id="1.20.5.190">
    <property type="match status" value="3"/>
</dbReference>
<evidence type="ECO:0000259" key="10">
    <source>
        <dbReference type="PROSITE" id="PS51126"/>
    </source>
</evidence>
<feature type="coiled-coil region" evidence="9">
    <location>
        <begin position="1186"/>
        <end position="1278"/>
    </location>
</feature>
<dbReference type="PANTHER" id="PTHR13140">
    <property type="entry name" value="MYOSIN"/>
    <property type="match status" value="1"/>
</dbReference>
<evidence type="ECO:0000256" key="4">
    <source>
        <dbReference type="ARBA" id="ARBA00023054"/>
    </source>
</evidence>
<feature type="coiled-coil region" evidence="9">
    <location>
        <begin position="1309"/>
        <end position="1361"/>
    </location>
</feature>
<dbReference type="Proteomes" id="UP001652621">
    <property type="component" value="Unplaced"/>
</dbReference>
<evidence type="ECO:0000313" key="12">
    <source>
        <dbReference type="Proteomes" id="UP001652621"/>
    </source>
</evidence>
<evidence type="ECO:0000256" key="2">
    <source>
        <dbReference type="ARBA" id="ARBA00022741"/>
    </source>
</evidence>
<keyword evidence="2 8" id="KW-0547">Nucleotide-binding</keyword>
<organism evidence="12 13">
    <name type="scientific">Musca domestica</name>
    <name type="common">House fly</name>
    <dbReference type="NCBI Taxonomy" id="7370"/>
    <lineage>
        <taxon>Eukaryota</taxon>
        <taxon>Metazoa</taxon>
        <taxon>Ecdysozoa</taxon>
        <taxon>Arthropoda</taxon>
        <taxon>Hexapoda</taxon>
        <taxon>Insecta</taxon>
        <taxon>Pterygota</taxon>
        <taxon>Neoptera</taxon>
        <taxon>Endopterygota</taxon>
        <taxon>Diptera</taxon>
        <taxon>Brachycera</taxon>
        <taxon>Muscomorpha</taxon>
        <taxon>Muscoidea</taxon>
        <taxon>Muscidae</taxon>
        <taxon>Musca</taxon>
    </lineage>
</organism>
<accession>A0ABM3VMW8</accession>
<evidence type="ECO:0000256" key="6">
    <source>
        <dbReference type="ARBA" id="ARBA00023175"/>
    </source>
</evidence>
<keyword evidence="3 8" id="KW-0067">ATP-binding</keyword>
<sequence>MSSEELYAKGCKVWLPNSDTVWESAVLEENYQKGKTSLKVQLENGKLLDVPVKQDGSDLPPLRNPAILIGQNDLTSLSYLHEPGVLHNLRVRFCERQIIYTYCGIILVAINPYAELPLYGSNIIRAYRGRSMGELEPHIFALSEEAYTRLEREKCNLSIIVSGESGAGKTVSAKYAMRYFAAVGGSESETQVERKVLASSPIMEAFGNAKTTRNDNSSRFGKFTKLLFKNNMGVMHLTGATMHTYLLEKSRVVFQAMGERNYHIFYQLCSARNDHPELILDHQDKFKYLNMGQSPDIDKVSDKDQFKETIQAMDILGFDARQISDILNILAAILHLGNVKFSHKLKKNSEEIDPDGCEIYHDDLHLRVLGELLKINSDELRKWLKTRQIESVNELVLIPINIATAEAARDALAKHIYARLFQYIVSVINKGLNNDRKQSCFIGVLDIYGFETFEINSFEQFCINYANEKLQQQFNQHVFKLEQEEYLKEGISWTMIDFYDNQPCIDLIESKLGVLDLLDEECRMPKGSDESWARKLVEKCAKYSHFEKPRFGNTSFSVKHFSDTVEYDVMGFLEKNRDTVSKELVNVLRSSKMSLCKQLMEMEEIDTLSADAAKTHTLGGRVVISAARKQGEVATEPRRRVTPSKQHRRSVGSQFRDSLSSLIATLHATTPHYVRCIKPNDDKVAFKWDAPKIVQQLRACGVLETVRISAAGFPSRWSYMDFYMRYQLLCHRSLINKNDLKQTCRNIVQKWITDEDKYRFGNTQIFFRAGQVAYLEQIRANLRKKYIITIQSVIRRFICRRRYLRLQRTALGIQRYARGYLARKKAQAVREARAAIVISKYARGWLCRRRYLRLRRSICGIQQYARGMLARRRFQEAMDHYRAVQIQRFVRGYLARRAYHKRRRQIIICQSAVRRFLAKRQFKALKAEAKTISHIQNLYKGLENKIISMQQRIDDLNKENSHLKHKNSEISVLKIKLETKKNLEHDLKNLRVIAAEREEKIASLTKQLEVERDEKMQLVEENARNQEEWTKQKLILSTENEDLRKQLEETTERLKLADSGYQRDRVITDIDNNEIHEVYRKVLKEKEILENENYHLKLDLQLLQKQSGIVGDYIPPVSHHVRSISNASSHTEDDTGYGSTKYLLDQKNNHSLNVNDVSRTSPEAFRRNMDMTSTPKSENTVILIKLRNLLEEEKKYNKAIKSQLDKAIGLHRPTEDSLRVSELEVENEKLRHDYELLRQSIRNGAEMHELEAQHSALQEELKRRREECIQLKSVLQQQTQSLKSFGNDSLSLRNSDTNSLQDNELMDAFQAQKMVNKQLELELRALTEENNAHFAELTRQIEDLRDENNQLQEVLQGGVDETVDASDPNVLQQTNRYLKHELKKSMLQYSQVQEELNAFIKKFEALKHKSDKLTLRLQEHGISEHVSPNKEANITNAVSSITMTNSDVAVGKQKPKNYQGLMKFRSEDIDRIFQRLVSDMTARVAIGLLPGFPAYVLFMCIRYTDLINADEDVQTLLSKFVKQIKKVHRNAHVTEYRILWLVNSITLLNLLKQYGDVEEYVKFNTDKQNQQQLKNFNLFEYRRVILEIIMKLYEALVRQIEGLLEPYIVPAILDNDEIQRGPSQTGLLGRSQSNNNSPEHVKMAAWKQLIHQLEHFYKQFTHFGLDRCYSEQIFNQIMYFICAVAMNCLMLRGDICMWETGMIIRYNLGHIEDWVRDKKMPNEVLTPLAPLKQVSQLLQSRKSENDVQSICELSTHLNTAQVLKIMKSYKLDDYENEITNKFLEKLTEKLNARNMVSLYDLFSIKRKTLNIEYFLSQIQNDEFTMDQKFIHAFKVVFKYSDIKLEEIEIPKHLGLDDLLQKI</sequence>
<keyword evidence="6 8" id="KW-0505">Motor protein</keyword>
<dbReference type="RefSeq" id="XP_058987139.1">
    <property type="nucleotide sequence ID" value="XM_059131156.1"/>
</dbReference>
<evidence type="ECO:0000256" key="9">
    <source>
        <dbReference type="SAM" id="Coils"/>
    </source>
</evidence>
<dbReference type="PROSITE" id="PS50096">
    <property type="entry name" value="IQ"/>
    <property type="match status" value="6"/>
</dbReference>
<evidence type="ECO:0000256" key="3">
    <source>
        <dbReference type="ARBA" id="ARBA00022840"/>
    </source>
</evidence>
<dbReference type="Gene3D" id="1.10.10.820">
    <property type="match status" value="1"/>
</dbReference>
<proteinExistence type="inferred from homology"/>
<dbReference type="Pfam" id="PF01843">
    <property type="entry name" value="DIL"/>
    <property type="match status" value="1"/>
</dbReference>
<reference evidence="13" key="1">
    <citation type="submission" date="2025-08" db="UniProtKB">
        <authorList>
            <consortium name="RefSeq"/>
        </authorList>
    </citation>
    <scope>IDENTIFICATION</scope>
    <source>
        <strain evidence="13">Aabys</strain>
        <tissue evidence="13">Whole body</tissue>
    </source>
</reference>
<dbReference type="PROSITE" id="PS51126">
    <property type="entry name" value="DILUTE"/>
    <property type="match status" value="1"/>
</dbReference>
<evidence type="ECO:0000313" key="13">
    <source>
        <dbReference type="RefSeq" id="XP_058987139.1"/>
    </source>
</evidence>
<evidence type="ECO:0000256" key="7">
    <source>
        <dbReference type="ARBA" id="ARBA00023203"/>
    </source>
</evidence>
<dbReference type="Pfam" id="PF00612">
    <property type="entry name" value="IQ"/>
    <property type="match status" value="5"/>
</dbReference>
<dbReference type="SMART" id="SM01132">
    <property type="entry name" value="DIL"/>
    <property type="match status" value="1"/>
</dbReference>
<dbReference type="InterPro" id="IPR027417">
    <property type="entry name" value="P-loop_NTPase"/>
</dbReference>
<keyword evidence="5 8" id="KW-0518">Myosin</keyword>
<evidence type="ECO:0000256" key="5">
    <source>
        <dbReference type="ARBA" id="ARBA00023123"/>
    </source>
</evidence>
<dbReference type="Gene3D" id="1.20.58.530">
    <property type="match status" value="1"/>
</dbReference>
<dbReference type="Gene3D" id="6.20.240.20">
    <property type="match status" value="1"/>
</dbReference>
<dbReference type="InterPro" id="IPR000048">
    <property type="entry name" value="IQ_motif_EF-hand-BS"/>
</dbReference>
<evidence type="ECO:0000256" key="1">
    <source>
        <dbReference type="ARBA" id="ARBA00008314"/>
    </source>
</evidence>
<feature type="region of interest" description="Actin-binding" evidence="8">
    <location>
        <begin position="659"/>
        <end position="681"/>
    </location>
</feature>
<feature type="domain" description="Dilute" evidence="10">
    <location>
        <begin position="1518"/>
        <end position="1792"/>
    </location>
</feature>
<protein>
    <submittedName>
        <fullName evidence="13">Unconventional myosin-Va isoform X1</fullName>
    </submittedName>
</protein>
<keyword evidence="4 9" id="KW-0175">Coiled coil</keyword>
<dbReference type="InterPro" id="IPR002710">
    <property type="entry name" value="Dilute_dom"/>
</dbReference>
<evidence type="ECO:0000256" key="8">
    <source>
        <dbReference type="PROSITE-ProRule" id="PRU00782"/>
    </source>
</evidence>
<comment type="similarity">
    <text evidence="1 8">Belongs to the TRAFAC class myosin-kinesin ATPase superfamily. Myosin family.</text>
</comment>
<dbReference type="GeneID" id="101894659"/>
<dbReference type="SUPFAM" id="SSF52540">
    <property type="entry name" value="P-loop containing nucleoside triphosphate hydrolases"/>
    <property type="match status" value="2"/>
</dbReference>